<keyword evidence="14" id="KW-1185">Reference proteome</keyword>
<feature type="binding site" evidence="9">
    <location>
        <position position="192"/>
    </location>
    <ligand>
        <name>Zn(2+)</name>
        <dbReference type="ChEBI" id="CHEBI:29105"/>
    </ligand>
</feature>
<dbReference type="SUPFAM" id="SSF56796">
    <property type="entry name" value="Dehydroquinate synthase-like"/>
    <property type="match status" value="1"/>
</dbReference>
<dbReference type="Proteomes" id="UP000306509">
    <property type="component" value="Unassembled WGS sequence"/>
</dbReference>
<feature type="binding site" evidence="9">
    <location>
        <position position="255"/>
    </location>
    <ligand>
        <name>Zn(2+)</name>
        <dbReference type="ChEBI" id="CHEBI:29105"/>
    </ligand>
</feature>
<dbReference type="GO" id="GO:0000166">
    <property type="term" value="F:nucleotide binding"/>
    <property type="evidence" value="ECO:0007669"/>
    <property type="project" value="UniProtKB-KW"/>
</dbReference>
<proteinExistence type="inferred from homology"/>
<evidence type="ECO:0000259" key="11">
    <source>
        <dbReference type="Pfam" id="PF01761"/>
    </source>
</evidence>
<dbReference type="UniPathway" id="UPA00053">
    <property type="reaction ID" value="UER00085"/>
</dbReference>
<dbReference type="GO" id="GO:0046872">
    <property type="term" value="F:metal ion binding"/>
    <property type="evidence" value="ECO:0007669"/>
    <property type="project" value="UniProtKB-KW"/>
</dbReference>
<evidence type="ECO:0000256" key="9">
    <source>
        <dbReference type="HAMAP-Rule" id="MF_00110"/>
    </source>
</evidence>
<evidence type="ECO:0000313" key="14">
    <source>
        <dbReference type="Proteomes" id="UP000306509"/>
    </source>
</evidence>
<reference evidence="13 14" key="1">
    <citation type="journal article" date="2019" name="Anaerobe">
        <title>Detection of Robinsoniella peoriensis in multiple bone samples of a trauma patient.</title>
        <authorList>
            <person name="Schrottner P."/>
            <person name="Hartwich K."/>
            <person name="Bunk B."/>
            <person name="Schober I."/>
            <person name="Helbig S."/>
            <person name="Rudolph W.W."/>
            <person name="Gunzer F."/>
        </authorList>
    </citation>
    <scope>NUCLEOTIDE SEQUENCE [LARGE SCALE GENOMIC DNA]</scope>
    <source>
        <strain evidence="13 14">DSM 106044</strain>
    </source>
</reference>
<dbReference type="AlphaFoldDB" id="A0A4U8QCL4"/>
<dbReference type="GO" id="GO:0005737">
    <property type="term" value="C:cytoplasm"/>
    <property type="evidence" value="ECO:0007669"/>
    <property type="project" value="UniProtKB-SubCell"/>
</dbReference>
<dbReference type="GO" id="GO:0008652">
    <property type="term" value="P:amino acid biosynthetic process"/>
    <property type="evidence" value="ECO:0007669"/>
    <property type="project" value="UniProtKB-KW"/>
</dbReference>
<evidence type="ECO:0000256" key="3">
    <source>
        <dbReference type="ARBA" id="ARBA00022723"/>
    </source>
</evidence>
<dbReference type="CDD" id="cd08195">
    <property type="entry name" value="DHQS"/>
    <property type="match status" value="1"/>
</dbReference>
<keyword evidence="5 9" id="KW-0862">Zinc</keyword>
<evidence type="ECO:0000259" key="12">
    <source>
        <dbReference type="Pfam" id="PF24621"/>
    </source>
</evidence>
<dbReference type="Gene3D" id="1.20.1090.10">
    <property type="entry name" value="Dehydroquinate synthase-like - alpha domain"/>
    <property type="match status" value="1"/>
</dbReference>
<dbReference type="EMBL" id="QGQD01000006">
    <property type="protein sequence ID" value="TLD02842.1"/>
    <property type="molecule type" value="Genomic_DNA"/>
</dbReference>
<feature type="binding site" evidence="9">
    <location>
        <begin position="113"/>
        <end position="117"/>
    </location>
    <ligand>
        <name>NAD(+)</name>
        <dbReference type="ChEBI" id="CHEBI:57540"/>
    </ligand>
</feature>
<gene>
    <name evidence="9 13" type="primary">aroB</name>
    <name evidence="13" type="ORF">DSM106044_00341</name>
</gene>
<keyword evidence="9" id="KW-0963">Cytoplasm</keyword>
<dbReference type="Pfam" id="PF24621">
    <property type="entry name" value="DHQS_C"/>
    <property type="match status" value="1"/>
</dbReference>
<feature type="domain" description="3-dehydroquinate synthase N-terminal" evidence="11">
    <location>
        <begin position="75"/>
        <end position="186"/>
    </location>
</feature>
<comment type="catalytic activity">
    <reaction evidence="9">
        <text>7-phospho-2-dehydro-3-deoxy-D-arabino-heptonate = 3-dehydroquinate + phosphate</text>
        <dbReference type="Rhea" id="RHEA:21968"/>
        <dbReference type="ChEBI" id="CHEBI:32364"/>
        <dbReference type="ChEBI" id="CHEBI:43474"/>
        <dbReference type="ChEBI" id="CHEBI:58394"/>
        <dbReference type="EC" id="4.2.3.4"/>
    </reaction>
</comment>
<evidence type="ECO:0000256" key="10">
    <source>
        <dbReference type="NCBIfam" id="TIGR01357"/>
    </source>
</evidence>
<evidence type="ECO:0000256" key="8">
    <source>
        <dbReference type="ARBA" id="ARBA00023285"/>
    </source>
</evidence>
<accession>A0A4U8QCL4</accession>
<keyword evidence="4 9" id="KW-0547">Nucleotide-binding</keyword>
<dbReference type="PANTHER" id="PTHR43622">
    <property type="entry name" value="3-DEHYDROQUINATE SYNTHASE"/>
    <property type="match status" value="1"/>
</dbReference>
<dbReference type="FunFam" id="3.40.50.1970:FF:000007">
    <property type="entry name" value="Pentafunctional AROM polypeptide"/>
    <property type="match status" value="1"/>
</dbReference>
<dbReference type="STRING" id="180332.GCA_000797495_05524"/>
<comment type="subcellular location">
    <subcellularLocation>
        <location evidence="9">Cytoplasm</location>
    </subcellularLocation>
</comment>
<dbReference type="Gene3D" id="3.40.50.1970">
    <property type="match status" value="1"/>
</dbReference>
<dbReference type="HAMAP" id="MF_00110">
    <property type="entry name" value="DHQ_synthase"/>
    <property type="match status" value="1"/>
</dbReference>
<feature type="binding site" evidence="9">
    <location>
        <position position="159"/>
    </location>
    <ligand>
        <name>NAD(+)</name>
        <dbReference type="ChEBI" id="CHEBI:57540"/>
    </ligand>
</feature>
<dbReference type="InterPro" id="IPR050071">
    <property type="entry name" value="Dehydroquinate_synthase"/>
</dbReference>
<evidence type="ECO:0000256" key="2">
    <source>
        <dbReference type="ARBA" id="ARBA00001947"/>
    </source>
</evidence>
<feature type="binding site" evidence="9">
    <location>
        <position position="150"/>
    </location>
    <ligand>
        <name>NAD(+)</name>
        <dbReference type="ChEBI" id="CHEBI:57540"/>
    </ligand>
</feature>
<keyword evidence="6 9" id="KW-0520">NAD</keyword>
<keyword evidence="8 9" id="KW-0170">Cobalt</keyword>
<dbReference type="InterPro" id="IPR030960">
    <property type="entry name" value="DHQS/DOIS_N"/>
</dbReference>
<dbReference type="InterPro" id="IPR016037">
    <property type="entry name" value="DHQ_synth_AroB"/>
</dbReference>
<dbReference type="InterPro" id="IPR030963">
    <property type="entry name" value="DHQ_synth_fam"/>
</dbReference>
<comment type="caution">
    <text evidence="9">Lacks conserved residue(s) required for the propagation of feature annotation.</text>
</comment>
<comment type="cofactor">
    <cofactor evidence="1 9">
        <name>NAD(+)</name>
        <dbReference type="ChEBI" id="CHEBI:57540"/>
    </cofactor>
</comment>
<dbReference type="OrthoDB" id="9806583at2"/>
<dbReference type="Pfam" id="PF01761">
    <property type="entry name" value="DHQ_synthase"/>
    <property type="match status" value="1"/>
</dbReference>
<comment type="caution">
    <text evidence="13">The sequence shown here is derived from an EMBL/GenBank/DDBJ whole genome shotgun (WGS) entry which is preliminary data.</text>
</comment>
<keyword evidence="9" id="KW-0057">Aromatic amino acid biosynthesis</keyword>
<dbReference type="InterPro" id="IPR056179">
    <property type="entry name" value="DHQS_C"/>
</dbReference>
<evidence type="ECO:0000256" key="5">
    <source>
        <dbReference type="ARBA" id="ARBA00022833"/>
    </source>
</evidence>
<dbReference type="PIRSF" id="PIRSF001455">
    <property type="entry name" value="DHQ_synth"/>
    <property type="match status" value="1"/>
</dbReference>
<organism evidence="13 14">
    <name type="scientific">Robinsoniella peoriensis</name>
    <dbReference type="NCBI Taxonomy" id="180332"/>
    <lineage>
        <taxon>Bacteria</taxon>
        <taxon>Bacillati</taxon>
        <taxon>Bacillota</taxon>
        <taxon>Clostridia</taxon>
        <taxon>Lachnospirales</taxon>
        <taxon>Lachnospiraceae</taxon>
        <taxon>Robinsoniella</taxon>
    </lineage>
</organism>
<dbReference type="GO" id="GO:0009073">
    <property type="term" value="P:aromatic amino acid family biosynthetic process"/>
    <property type="evidence" value="ECO:0007669"/>
    <property type="project" value="UniProtKB-KW"/>
</dbReference>
<comment type="cofactor">
    <cofactor evidence="9">
        <name>Co(2+)</name>
        <dbReference type="ChEBI" id="CHEBI:48828"/>
    </cofactor>
    <cofactor evidence="9">
        <name>Zn(2+)</name>
        <dbReference type="ChEBI" id="CHEBI:29105"/>
    </cofactor>
    <text evidence="9">Binds 1 divalent metal cation per subunit. Can use either Co(2+) or Zn(2+).</text>
</comment>
<evidence type="ECO:0000256" key="1">
    <source>
        <dbReference type="ARBA" id="ARBA00001911"/>
    </source>
</evidence>
<keyword evidence="3 9" id="KW-0479">Metal-binding</keyword>
<dbReference type="RefSeq" id="WP_027294075.1">
    <property type="nucleotide sequence ID" value="NZ_CABMJZ010000062.1"/>
</dbReference>
<comment type="pathway">
    <text evidence="9">Metabolic intermediate biosynthesis; chorismate biosynthesis; chorismate from D-erythrose 4-phosphate and phosphoenolpyruvate: step 2/7.</text>
</comment>
<feature type="binding site" evidence="9">
    <location>
        <begin position="137"/>
        <end position="138"/>
    </location>
    <ligand>
        <name>NAD(+)</name>
        <dbReference type="ChEBI" id="CHEBI:57540"/>
    </ligand>
</feature>
<comment type="function">
    <text evidence="9">Catalyzes the conversion of 3-deoxy-D-arabino-heptulosonate 7-phosphate (DAHP) to dehydroquinate (DHQ).</text>
</comment>
<comment type="similarity">
    <text evidence="9">Belongs to the sugar phosphate cyclases superfamily. Dehydroquinate synthase family.</text>
</comment>
<comment type="cofactor">
    <cofactor evidence="2">
        <name>Zn(2+)</name>
        <dbReference type="ChEBI" id="CHEBI:29105"/>
    </cofactor>
</comment>
<sequence>MKYTAEHKSLPVHKEGKEIYQIHFENDFEKLESYLSELDVKTKKLCIVTDSNVGALYAGTLTGILEKVCARVTVFTFPAGEENKTLDTVRNLYEHLILEHFDRKDMLVALGGGVVGDLTGYAAATYLRGISFIQVPTSLLAQVDSSIGGKTGVDFDRYKNMVGAFHQPKMVYMNMSALKTLPDEQFYCGMGEILKHGLIKDAGYYEWVIERMSEITERDSQTLLDMVEISCKIKRRVVEQDPYEKGDRALLNFGHTIGHAIEKLKNFELLHGQCVALGYVAAAHISWKRELLSTEEFFEIRDMNVGFDLPVSFSGLDSKDILDATKLDKKMEAGQIKFILLKGIGRAYIDKTVTDEEILAAVDFLNAEIEDENE</sequence>
<name>A0A4U8QCL4_9FIRM</name>
<evidence type="ECO:0000256" key="6">
    <source>
        <dbReference type="ARBA" id="ARBA00023027"/>
    </source>
</evidence>
<evidence type="ECO:0000256" key="4">
    <source>
        <dbReference type="ARBA" id="ARBA00022741"/>
    </source>
</evidence>
<evidence type="ECO:0000313" key="13">
    <source>
        <dbReference type="EMBL" id="TLD02842.1"/>
    </source>
</evidence>
<dbReference type="PANTHER" id="PTHR43622:SF1">
    <property type="entry name" value="3-DEHYDROQUINATE SYNTHASE"/>
    <property type="match status" value="1"/>
</dbReference>
<dbReference type="EC" id="4.2.3.4" evidence="9 10"/>
<dbReference type="GO" id="GO:0003856">
    <property type="term" value="F:3-dehydroquinate synthase activity"/>
    <property type="evidence" value="ECO:0007669"/>
    <property type="project" value="UniProtKB-UniRule"/>
</dbReference>
<keyword evidence="9" id="KW-0028">Amino-acid biosynthesis</keyword>
<keyword evidence="7 9" id="KW-0456">Lyase</keyword>
<protein>
    <recommendedName>
        <fullName evidence="9 10">3-dehydroquinate synthase</fullName>
        <shortName evidence="9">DHQS</shortName>
        <ecNumber evidence="9 10">4.2.3.4</ecNumber>
    </recommendedName>
</protein>
<feature type="binding site" evidence="9">
    <location>
        <position position="271"/>
    </location>
    <ligand>
        <name>Zn(2+)</name>
        <dbReference type="ChEBI" id="CHEBI:29105"/>
    </ligand>
</feature>
<dbReference type="NCBIfam" id="TIGR01357">
    <property type="entry name" value="aroB"/>
    <property type="match status" value="1"/>
</dbReference>
<dbReference type="GO" id="GO:0009423">
    <property type="term" value="P:chorismate biosynthetic process"/>
    <property type="evidence" value="ECO:0007669"/>
    <property type="project" value="UniProtKB-UniRule"/>
</dbReference>
<feature type="domain" description="3-dehydroquinate synthase C-terminal" evidence="12">
    <location>
        <begin position="189"/>
        <end position="331"/>
    </location>
</feature>
<evidence type="ECO:0000256" key="7">
    <source>
        <dbReference type="ARBA" id="ARBA00023239"/>
    </source>
</evidence>